<feature type="transmembrane region" description="Helical" evidence="9">
    <location>
        <begin position="78"/>
        <end position="98"/>
    </location>
</feature>
<dbReference type="InterPro" id="IPR050814">
    <property type="entry name" value="Myo-inositol_Transporter"/>
</dbReference>
<accession>A0A3E5BEI1</accession>
<dbReference type="AlphaFoldDB" id="A0A3E5BEI1"/>
<dbReference type="RefSeq" id="WP_117724234.1">
    <property type="nucleotide sequence ID" value="NZ_QSUL01000006.1"/>
</dbReference>
<keyword evidence="7 9" id="KW-0472">Membrane</keyword>
<dbReference type="PROSITE" id="PS00217">
    <property type="entry name" value="SUGAR_TRANSPORT_2"/>
    <property type="match status" value="1"/>
</dbReference>
<dbReference type="PRINTS" id="PR00171">
    <property type="entry name" value="SUGRTRNSPORT"/>
</dbReference>
<keyword evidence="5 9" id="KW-0812">Transmembrane</keyword>
<dbReference type="PANTHER" id="PTHR48020:SF12">
    <property type="entry name" value="PROTON MYO-INOSITOL COTRANSPORTER"/>
    <property type="match status" value="1"/>
</dbReference>
<evidence type="ECO:0000259" key="10">
    <source>
        <dbReference type="PROSITE" id="PS50850"/>
    </source>
</evidence>
<reference evidence="11 12" key="1">
    <citation type="submission" date="2018-08" db="EMBL/GenBank/DDBJ databases">
        <title>A genome reference for cultivated species of the human gut microbiota.</title>
        <authorList>
            <person name="Zou Y."/>
            <person name="Xue W."/>
            <person name="Luo G."/>
        </authorList>
    </citation>
    <scope>NUCLEOTIDE SEQUENCE [LARGE SCALE GENOMIC DNA]</scope>
    <source>
        <strain evidence="11 12">OM05-15BH</strain>
    </source>
</reference>
<evidence type="ECO:0000256" key="1">
    <source>
        <dbReference type="ARBA" id="ARBA00004651"/>
    </source>
</evidence>
<dbReference type="SUPFAM" id="SSF103473">
    <property type="entry name" value="MFS general substrate transporter"/>
    <property type="match status" value="1"/>
</dbReference>
<feature type="domain" description="Major facilitator superfamily (MFS) profile" evidence="10">
    <location>
        <begin position="13"/>
        <end position="452"/>
    </location>
</feature>
<evidence type="ECO:0000256" key="2">
    <source>
        <dbReference type="ARBA" id="ARBA00010992"/>
    </source>
</evidence>
<dbReference type="EMBL" id="QSUL01000006">
    <property type="protein sequence ID" value="RGN36017.1"/>
    <property type="molecule type" value="Genomic_DNA"/>
</dbReference>
<comment type="subcellular location">
    <subcellularLocation>
        <location evidence="1">Cell membrane</location>
        <topology evidence="1">Multi-pass membrane protein</topology>
    </subcellularLocation>
</comment>
<evidence type="ECO:0000256" key="5">
    <source>
        <dbReference type="ARBA" id="ARBA00022692"/>
    </source>
</evidence>
<feature type="transmembrane region" description="Helical" evidence="9">
    <location>
        <begin position="302"/>
        <end position="324"/>
    </location>
</feature>
<feature type="transmembrane region" description="Helical" evidence="9">
    <location>
        <begin position="358"/>
        <end position="385"/>
    </location>
</feature>
<dbReference type="InterPro" id="IPR036259">
    <property type="entry name" value="MFS_trans_sf"/>
</dbReference>
<dbReference type="Gene3D" id="1.20.1250.20">
    <property type="entry name" value="MFS general substrate transporter like domains"/>
    <property type="match status" value="1"/>
</dbReference>
<dbReference type="PROSITE" id="PS50850">
    <property type="entry name" value="MFS"/>
    <property type="match status" value="1"/>
</dbReference>
<dbReference type="InterPro" id="IPR003663">
    <property type="entry name" value="Sugar/inositol_transpt"/>
</dbReference>
<keyword evidence="6 9" id="KW-1133">Transmembrane helix</keyword>
<feature type="transmembrane region" description="Helical" evidence="9">
    <location>
        <begin position="397"/>
        <end position="421"/>
    </location>
</feature>
<comment type="similarity">
    <text evidence="2 8">Belongs to the major facilitator superfamily. Sugar transporter (TC 2.A.1.1) family.</text>
</comment>
<dbReference type="PROSITE" id="PS00216">
    <property type="entry name" value="SUGAR_TRANSPORT_1"/>
    <property type="match status" value="2"/>
</dbReference>
<feature type="transmembrane region" description="Helical" evidence="9">
    <location>
        <begin position="7"/>
        <end position="26"/>
    </location>
</feature>
<proteinExistence type="inferred from homology"/>
<organism evidence="11 12">
    <name type="scientific">Bacteroides oleiciplenus</name>
    <dbReference type="NCBI Taxonomy" id="626931"/>
    <lineage>
        <taxon>Bacteria</taxon>
        <taxon>Pseudomonadati</taxon>
        <taxon>Bacteroidota</taxon>
        <taxon>Bacteroidia</taxon>
        <taxon>Bacteroidales</taxon>
        <taxon>Bacteroidaceae</taxon>
        <taxon>Bacteroides</taxon>
    </lineage>
</organism>
<feature type="transmembrane region" description="Helical" evidence="9">
    <location>
        <begin position="182"/>
        <end position="204"/>
    </location>
</feature>
<dbReference type="PANTHER" id="PTHR48020">
    <property type="entry name" value="PROTON MYO-INOSITOL COTRANSPORTER"/>
    <property type="match status" value="1"/>
</dbReference>
<protein>
    <submittedName>
        <fullName evidence="11">MFS transporter</fullName>
    </submittedName>
</protein>
<keyword evidence="3 8" id="KW-0813">Transport</keyword>
<feature type="transmembrane region" description="Helical" evidence="9">
    <location>
        <begin position="260"/>
        <end position="282"/>
    </location>
</feature>
<dbReference type="InterPro" id="IPR047984">
    <property type="entry name" value="XylE-like"/>
</dbReference>
<feature type="transmembrane region" description="Helical" evidence="9">
    <location>
        <begin position="331"/>
        <end position="352"/>
    </location>
</feature>
<evidence type="ECO:0000256" key="9">
    <source>
        <dbReference type="SAM" id="Phobius"/>
    </source>
</evidence>
<comment type="caution">
    <text evidence="11">The sequence shown here is derived from an EMBL/GenBank/DDBJ whole genome shotgun (WGS) entry which is preliminary data.</text>
</comment>
<sequence length="467" mass="51070">MKSTINIGYLVFLSVVAALGGFLFGYDTAVISGTIAQVTELFGLDALQQGWYVGCALVGSIVGVLFAGVLSDKFGRKLTMVISAVLFSTSAIGCALCADFNQLVIYRIIGGIGIGVVSIISPLYISEVSVAQYRGRLVSLYQLAVTVGFLGAYLVNYQLLAYAETYINPGTDWFDLIFVTEVWRGMLGMETLPAVLFFIIIFFIPESPRWLILKGQDVKATNILKKIYVSAKEATFQVNETKSVLTFESKSEWSLLLQPGILKAVIIGVCIAILGQFMGVNAVLYYGPSIFENAGLSGGDSLYYQVLVGLVNTLTTVLALIIIDKVGRKKLVYYGVSGMIVTLLLIGIYFLFGESLGISSIFLLIFFLSYVFCCAISICAVVFVLLSEMYPTKVRGLAMSIAGFALWIGTYLIGQLTPWMLQNLTPAGTFFLFAVMCVPYILIVWKLVPETTGKSLEEIERYWTSSK</sequence>
<dbReference type="Proteomes" id="UP000260983">
    <property type="component" value="Unassembled WGS sequence"/>
</dbReference>
<feature type="transmembrane region" description="Helical" evidence="9">
    <location>
        <begin position="51"/>
        <end position="71"/>
    </location>
</feature>
<name>A0A3E5BEI1_9BACE</name>
<evidence type="ECO:0000313" key="12">
    <source>
        <dbReference type="Proteomes" id="UP000260983"/>
    </source>
</evidence>
<evidence type="ECO:0000256" key="3">
    <source>
        <dbReference type="ARBA" id="ARBA00022448"/>
    </source>
</evidence>
<dbReference type="InterPro" id="IPR020846">
    <property type="entry name" value="MFS_dom"/>
</dbReference>
<keyword evidence="4" id="KW-1003">Cell membrane</keyword>
<evidence type="ECO:0000256" key="4">
    <source>
        <dbReference type="ARBA" id="ARBA00022475"/>
    </source>
</evidence>
<dbReference type="CDD" id="cd17359">
    <property type="entry name" value="MFS_XylE_like"/>
    <property type="match status" value="1"/>
</dbReference>
<gene>
    <name evidence="11" type="ORF">DXB65_11020</name>
</gene>
<dbReference type="GO" id="GO:0022857">
    <property type="term" value="F:transmembrane transporter activity"/>
    <property type="evidence" value="ECO:0007669"/>
    <property type="project" value="InterPro"/>
</dbReference>
<evidence type="ECO:0000256" key="8">
    <source>
        <dbReference type="RuleBase" id="RU003346"/>
    </source>
</evidence>
<evidence type="ECO:0000256" key="6">
    <source>
        <dbReference type="ARBA" id="ARBA00022989"/>
    </source>
</evidence>
<feature type="transmembrane region" description="Helical" evidence="9">
    <location>
        <begin position="427"/>
        <end position="448"/>
    </location>
</feature>
<dbReference type="GO" id="GO:0005886">
    <property type="term" value="C:plasma membrane"/>
    <property type="evidence" value="ECO:0007669"/>
    <property type="project" value="UniProtKB-SubCell"/>
</dbReference>
<dbReference type="InterPro" id="IPR005829">
    <property type="entry name" value="Sugar_transporter_CS"/>
</dbReference>
<dbReference type="InterPro" id="IPR005828">
    <property type="entry name" value="MFS_sugar_transport-like"/>
</dbReference>
<dbReference type="Pfam" id="PF00083">
    <property type="entry name" value="Sugar_tr"/>
    <property type="match status" value="1"/>
</dbReference>
<feature type="transmembrane region" description="Helical" evidence="9">
    <location>
        <begin position="104"/>
        <end position="125"/>
    </location>
</feature>
<evidence type="ECO:0000313" key="11">
    <source>
        <dbReference type="EMBL" id="RGN36017.1"/>
    </source>
</evidence>
<evidence type="ECO:0000256" key="7">
    <source>
        <dbReference type="ARBA" id="ARBA00023136"/>
    </source>
</evidence>
<feature type="transmembrane region" description="Helical" evidence="9">
    <location>
        <begin position="137"/>
        <end position="162"/>
    </location>
</feature>
<dbReference type="NCBIfam" id="TIGR00879">
    <property type="entry name" value="SP"/>
    <property type="match status" value="1"/>
</dbReference>